<dbReference type="EMBL" id="KV417745">
    <property type="protein sequence ID" value="KZP07598.1"/>
    <property type="molecule type" value="Genomic_DNA"/>
</dbReference>
<feature type="non-terminal residue" evidence="1">
    <location>
        <position position="1"/>
    </location>
</feature>
<accession>A0A165WET2</accession>
<dbReference type="OrthoDB" id="1607513at2759"/>
<protein>
    <submittedName>
        <fullName evidence="1">Uncharacterized protein</fullName>
    </submittedName>
</protein>
<dbReference type="STRING" id="436010.A0A165WET2"/>
<organism evidence="1">
    <name type="scientific">Athelia psychrophila</name>
    <dbReference type="NCBI Taxonomy" id="1759441"/>
    <lineage>
        <taxon>Eukaryota</taxon>
        <taxon>Fungi</taxon>
        <taxon>Dikarya</taxon>
        <taxon>Basidiomycota</taxon>
        <taxon>Agaricomycotina</taxon>
        <taxon>Agaricomycetes</taxon>
        <taxon>Agaricomycetidae</taxon>
        <taxon>Atheliales</taxon>
        <taxon>Atheliaceae</taxon>
        <taxon>Athelia</taxon>
    </lineage>
</organism>
<dbReference type="AlphaFoldDB" id="A0A165WET2"/>
<name>A0A165WET2_9AGAM</name>
<feature type="non-terminal residue" evidence="1">
    <location>
        <position position="65"/>
    </location>
</feature>
<proteinExistence type="predicted"/>
<reference evidence="1" key="1">
    <citation type="journal article" date="2016" name="Mol. Biol. Evol.">
        <title>Comparative Genomics of Early-Diverging Mushroom-Forming Fungi Provides Insights into the Origins of Lignocellulose Decay Capabilities.</title>
        <authorList>
            <person name="Nagy L.G."/>
            <person name="Riley R."/>
            <person name="Tritt A."/>
            <person name="Adam C."/>
            <person name="Daum C."/>
            <person name="Floudas D."/>
            <person name="Sun H."/>
            <person name="Yadav J.S."/>
            <person name="Pangilinan J."/>
            <person name="Larsson K.H."/>
            <person name="Matsuura K."/>
            <person name="Barry K."/>
            <person name="Labutti K."/>
            <person name="Kuo R."/>
            <person name="Ohm R.A."/>
            <person name="Bhattacharya S.S."/>
            <person name="Shirouzu T."/>
            <person name="Yoshinaga Y."/>
            <person name="Martin F.M."/>
            <person name="Grigoriev I.V."/>
            <person name="Hibbett D.S."/>
        </authorList>
    </citation>
    <scope>NUCLEOTIDE SEQUENCE [LARGE SCALE GENOMIC DNA]</scope>
    <source>
        <strain evidence="1">CBS 109695</strain>
    </source>
</reference>
<gene>
    <name evidence="1" type="ORF">FIBSPDRAFT_708605</name>
</gene>
<evidence type="ECO:0000313" key="1">
    <source>
        <dbReference type="EMBL" id="KZP07598.1"/>
    </source>
</evidence>
<sequence>LDDKDIPHCTKLSEMITARFKVEHAAMVRDIRHSLGRVATTADVWTRKNLDSHIAITAHYLMRSP</sequence>